<feature type="binding site" evidence="9">
    <location>
        <begin position="322"/>
        <end position="324"/>
    </location>
    <ligand>
        <name>GTP</name>
        <dbReference type="ChEBI" id="CHEBI:37565"/>
    </ligand>
</feature>
<dbReference type="GO" id="GO:0000287">
    <property type="term" value="F:magnesium ion binding"/>
    <property type="evidence" value="ECO:0007669"/>
    <property type="project" value="InterPro"/>
</dbReference>
<dbReference type="PIRSF" id="PIRSF002401">
    <property type="entry name" value="GTP_bd_Obg/CgtA"/>
    <property type="match status" value="1"/>
</dbReference>
<dbReference type="PANTHER" id="PTHR11702:SF31">
    <property type="entry name" value="MITOCHONDRIAL RIBOSOME-ASSOCIATED GTPASE 2"/>
    <property type="match status" value="1"/>
</dbReference>
<dbReference type="InterPro" id="IPR045086">
    <property type="entry name" value="OBG_GTPase"/>
</dbReference>
<dbReference type="Pfam" id="PF01018">
    <property type="entry name" value="GTP1_OBG"/>
    <property type="match status" value="1"/>
</dbReference>
<keyword evidence="8 9" id="KW-0342">GTP-binding</keyword>
<dbReference type="EC" id="3.6.5.-" evidence="9"/>
<dbReference type="HAMAP" id="MF_01454">
    <property type="entry name" value="GTPase_Obg"/>
    <property type="match status" value="1"/>
</dbReference>
<dbReference type="InterPro" id="IPR006074">
    <property type="entry name" value="GTP1-OBG_CS"/>
</dbReference>
<name>A0A0X8FEI0_9LACT</name>
<dbReference type="EMBL" id="JAOTML010000001">
    <property type="protein sequence ID" value="MCY3052520.1"/>
    <property type="molecule type" value="Genomic_DNA"/>
</dbReference>
<feature type="domain" description="OBG-type G" evidence="11">
    <location>
        <begin position="161"/>
        <end position="341"/>
    </location>
</feature>
<keyword evidence="4 9" id="KW-0479">Metal-binding</keyword>
<feature type="domain" description="OCT" evidence="12">
    <location>
        <begin position="365"/>
        <end position="444"/>
    </location>
</feature>
<evidence type="ECO:0000313" key="15">
    <source>
        <dbReference type="EMBL" id="QPS00837.1"/>
    </source>
</evidence>
<dbReference type="Gene3D" id="3.40.50.300">
    <property type="entry name" value="P-loop containing nucleotide triphosphate hydrolases"/>
    <property type="match status" value="1"/>
</dbReference>
<reference evidence="15 16" key="1">
    <citation type="submission" date="2020-12" db="EMBL/GenBank/DDBJ databases">
        <title>FDA dAtabase for Regulatory Grade micrObial Sequences (FDA-ARGOS): Supporting development and validation of Infectious Disease Dx tests.</title>
        <authorList>
            <person name="Sproer C."/>
            <person name="Gronow S."/>
            <person name="Severitt S."/>
            <person name="Schroder I."/>
            <person name="Tallon L."/>
            <person name="Sadzewicz L."/>
            <person name="Zhao X."/>
            <person name="Boylan J."/>
            <person name="Ott S."/>
            <person name="Bowen H."/>
            <person name="Vavikolanu K."/>
            <person name="Mehta A."/>
            <person name="Aluvathingal J."/>
            <person name="Nadendla S."/>
            <person name="Lowell S."/>
            <person name="Myers T."/>
            <person name="Yan Y."/>
            <person name="Sichtig H."/>
        </authorList>
    </citation>
    <scope>NUCLEOTIDE SEQUENCE [LARGE SCALE GENOMIC DNA]</scope>
    <source>
        <strain evidence="15 16">FDAARGOS_911</strain>
    </source>
</reference>
<dbReference type="FunFam" id="2.70.210.12:FF:000001">
    <property type="entry name" value="GTPase Obg"/>
    <property type="match status" value="1"/>
</dbReference>
<evidence type="ECO:0000259" key="13">
    <source>
        <dbReference type="PROSITE" id="PS51883"/>
    </source>
</evidence>
<dbReference type="SUPFAM" id="SSF52540">
    <property type="entry name" value="P-loop containing nucleoside triphosphate hydrolases"/>
    <property type="match status" value="1"/>
</dbReference>
<feature type="binding site" evidence="9">
    <location>
        <begin position="192"/>
        <end position="196"/>
    </location>
    <ligand>
        <name>GTP</name>
        <dbReference type="ChEBI" id="CHEBI:37565"/>
    </ligand>
</feature>
<dbReference type="PANTHER" id="PTHR11702">
    <property type="entry name" value="DEVELOPMENTALLY REGULATED GTP-BINDING PROTEIN-RELATED"/>
    <property type="match status" value="1"/>
</dbReference>
<evidence type="ECO:0000256" key="4">
    <source>
        <dbReference type="ARBA" id="ARBA00022723"/>
    </source>
</evidence>
<dbReference type="InterPro" id="IPR006169">
    <property type="entry name" value="GTP1_OBG_dom"/>
</dbReference>
<evidence type="ECO:0000256" key="3">
    <source>
        <dbReference type="ARBA" id="ARBA00022490"/>
    </source>
</evidence>
<dbReference type="InterPro" id="IPR036346">
    <property type="entry name" value="GTP-bd_prot_GTP1/OBG_C_sf"/>
</dbReference>
<dbReference type="RefSeq" id="WP_060778289.1">
    <property type="nucleotide sequence ID" value="NZ_CAJHLF010000002.1"/>
</dbReference>
<dbReference type="KEGG" id="aun:AWM73_04630"/>
<dbReference type="AlphaFoldDB" id="A0A0X8FEI0"/>
<proteinExistence type="inferred from homology"/>
<dbReference type="NCBIfam" id="NF008955">
    <property type="entry name" value="PRK12297.1"/>
    <property type="match status" value="1"/>
</dbReference>
<feature type="binding site" evidence="9">
    <location>
        <begin position="214"/>
        <end position="217"/>
    </location>
    <ligand>
        <name>GTP</name>
        <dbReference type="ChEBI" id="CHEBI:37565"/>
    </ligand>
</feature>
<feature type="domain" description="Obg" evidence="13">
    <location>
        <begin position="2"/>
        <end position="160"/>
    </location>
</feature>
<dbReference type="Proteomes" id="UP001069145">
    <property type="component" value="Unassembled WGS sequence"/>
</dbReference>
<dbReference type="Gene3D" id="2.70.210.12">
    <property type="entry name" value="GTP1/OBG domain"/>
    <property type="match status" value="1"/>
</dbReference>
<dbReference type="PRINTS" id="PR00326">
    <property type="entry name" value="GTP1OBG"/>
</dbReference>
<dbReference type="GeneID" id="35768197"/>
<dbReference type="PROSITE" id="PS00905">
    <property type="entry name" value="GTP1_OBG"/>
    <property type="match status" value="1"/>
</dbReference>
<dbReference type="GO" id="GO:0005737">
    <property type="term" value="C:cytoplasm"/>
    <property type="evidence" value="ECO:0007669"/>
    <property type="project" value="UniProtKB-SubCell"/>
</dbReference>
<dbReference type="PROSITE" id="PS51710">
    <property type="entry name" value="G_OBG"/>
    <property type="match status" value="1"/>
</dbReference>
<gene>
    <name evidence="15" type="primary">obgE</name>
    <name evidence="9" type="synonym">obg</name>
    <name evidence="15" type="ORF">I6G68_05425</name>
    <name evidence="14" type="ORF">ODY43_00685</name>
</gene>
<accession>A0A0X8FEI0</accession>
<keyword evidence="7 9" id="KW-0460">Magnesium</keyword>
<dbReference type="InterPro" id="IPR031167">
    <property type="entry name" value="G_OBG"/>
</dbReference>
<feature type="coiled-coil region" evidence="10">
    <location>
        <begin position="333"/>
        <end position="360"/>
    </location>
</feature>
<dbReference type="InterPro" id="IPR014100">
    <property type="entry name" value="GTP-bd_Obg/CgtA"/>
</dbReference>
<evidence type="ECO:0000313" key="17">
    <source>
        <dbReference type="Proteomes" id="UP001069145"/>
    </source>
</evidence>
<dbReference type="GO" id="GO:0042254">
    <property type="term" value="P:ribosome biogenesis"/>
    <property type="evidence" value="ECO:0007669"/>
    <property type="project" value="UniProtKB-UniRule"/>
</dbReference>
<dbReference type="NCBIfam" id="NF008954">
    <property type="entry name" value="PRK12296.1"/>
    <property type="match status" value="1"/>
</dbReference>
<dbReference type="NCBIfam" id="TIGR02729">
    <property type="entry name" value="Obg_CgtA"/>
    <property type="match status" value="1"/>
</dbReference>
<evidence type="ECO:0000256" key="6">
    <source>
        <dbReference type="ARBA" id="ARBA00022801"/>
    </source>
</evidence>
<comment type="cofactor">
    <cofactor evidence="1 9">
        <name>Mg(2+)</name>
        <dbReference type="ChEBI" id="CHEBI:18420"/>
    </cofactor>
</comment>
<evidence type="ECO:0000313" key="14">
    <source>
        <dbReference type="EMBL" id="MCY3052520.1"/>
    </source>
</evidence>
<dbReference type="EMBL" id="CP065662">
    <property type="protein sequence ID" value="QPS00837.1"/>
    <property type="molecule type" value="Genomic_DNA"/>
</dbReference>
<evidence type="ECO:0000256" key="1">
    <source>
        <dbReference type="ARBA" id="ARBA00001946"/>
    </source>
</evidence>
<dbReference type="InterPro" id="IPR015349">
    <property type="entry name" value="OCT_dom"/>
</dbReference>
<dbReference type="GO" id="GO:0005525">
    <property type="term" value="F:GTP binding"/>
    <property type="evidence" value="ECO:0007669"/>
    <property type="project" value="UniProtKB-UniRule"/>
</dbReference>
<feature type="binding site" evidence="9">
    <location>
        <position position="174"/>
    </location>
    <ligand>
        <name>Mg(2+)</name>
        <dbReference type="ChEBI" id="CHEBI:18420"/>
    </ligand>
</feature>
<reference evidence="14" key="2">
    <citation type="submission" date="2022-09" db="EMBL/GenBank/DDBJ databases">
        <title>Aerococcus urinae taxonomy study.</title>
        <authorList>
            <person name="Christensen J."/>
            <person name="Senneby E."/>
        </authorList>
    </citation>
    <scope>NUCLEOTIDE SEQUENCE</scope>
    <source>
        <strain evidence="14">NLD-066-U95</strain>
    </source>
</reference>
<dbReference type="PROSITE" id="PS51881">
    <property type="entry name" value="OCT"/>
    <property type="match status" value="1"/>
</dbReference>
<dbReference type="Pfam" id="PF09269">
    <property type="entry name" value="DUF1967"/>
    <property type="match status" value="1"/>
</dbReference>
<evidence type="ECO:0000256" key="8">
    <source>
        <dbReference type="ARBA" id="ARBA00023134"/>
    </source>
</evidence>
<comment type="similarity">
    <text evidence="2 9">Belongs to the TRAFAC class OBG-HflX-like GTPase superfamily. OBG GTPase family.</text>
</comment>
<keyword evidence="6 9" id="KW-0378">Hydrolase</keyword>
<evidence type="ECO:0000256" key="2">
    <source>
        <dbReference type="ARBA" id="ARBA00007699"/>
    </source>
</evidence>
<keyword evidence="3 9" id="KW-0963">Cytoplasm</keyword>
<dbReference type="Pfam" id="PF01926">
    <property type="entry name" value="MMR_HSR1"/>
    <property type="match status" value="1"/>
</dbReference>
<dbReference type="InterPro" id="IPR027417">
    <property type="entry name" value="P-loop_NTPase"/>
</dbReference>
<dbReference type="CDD" id="cd01898">
    <property type="entry name" value="Obg"/>
    <property type="match status" value="1"/>
</dbReference>
<keyword evidence="10" id="KW-0175">Coiled coil</keyword>
<dbReference type="GO" id="GO:0003924">
    <property type="term" value="F:GTPase activity"/>
    <property type="evidence" value="ECO:0007669"/>
    <property type="project" value="UniProtKB-UniRule"/>
</dbReference>
<comment type="function">
    <text evidence="9">An essential GTPase which binds GTP, GDP and possibly (p)ppGpp with moderate affinity, with high nucleotide exchange rates and a fairly low GTP hydrolysis rate. Plays a role in control of the cell cycle, stress response, ribosome biogenesis and in those bacteria that undergo differentiation, in morphogenesis control.</text>
</comment>
<sequence>MSTFYDYAKIWVKAGKGGDGLVAFLREKYRPDGGPAGGDGGRGGDVIFKVDEGLRTLIDFRYNRHFKAKPGENGMTKGRYGRGADDLVVPVPPGTTVRDFDTGDLIGDLVEDGQELIVAKGGRGGRGNIKFATHNNPAPEIAENGEPGQERTLQLELKLLADAGLVGFPSVGKSTLLSVVSAAKPKVGDYHFTTINPNLGVVTTRNHEEFVLADLPGLIEGASEGIGLGMRFLRHIERTKVILHVVDMGAYENRDPFEDYVKINKELSNYDEELIARPTIIVANKMDIPEAVLYLEEFKEKLNTYFSDNYPDLSVPEIYPISAFTHAGINDLMDHTAVLIDEETERREALEAEKAVEDQRESVNYQIEEEEPYFYINRDSDGTFILSGRRIEKDFKMANLEYDESAMRFARRLKKQGVDEALREKGAKSGDIVRLLDYEFEFLD</sequence>
<dbReference type="SUPFAM" id="SSF82051">
    <property type="entry name" value="Obg GTP-binding protein N-terminal domain"/>
    <property type="match status" value="1"/>
</dbReference>
<evidence type="ECO:0000256" key="5">
    <source>
        <dbReference type="ARBA" id="ARBA00022741"/>
    </source>
</evidence>
<organism evidence="15 16">
    <name type="scientific">Aerococcus urinae</name>
    <dbReference type="NCBI Taxonomy" id="1376"/>
    <lineage>
        <taxon>Bacteria</taxon>
        <taxon>Bacillati</taxon>
        <taxon>Bacillota</taxon>
        <taxon>Bacilli</taxon>
        <taxon>Lactobacillales</taxon>
        <taxon>Aerococcaceae</taxon>
        <taxon>Aerococcus</taxon>
    </lineage>
</organism>
<evidence type="ECO:0000256" key="7">
    <source>
        <dbReference type="ARBA" id="ARBA00022842"/>
    </source>
</evidence>
<dbReference type="NCBIfam" id="TIGR03595">
    <property type="entry name" value="Obg_CgtA_exten"/>
    <property type="match status" value="1"/>
</dbReference>
<evidence type="ECO:0000256" key="10">
    <source>
        <dbReference type="SAM" id="Coils"/>
    </source>
</evidence>
<dbReference type="OrthoDB" id="9807318at2"/>
<comment type="subunit">
    <text evidence="9">Monomer.</text>
</comment>
<feature type="binding site" evidence="9">
    <location>
        <begin position="167"/>
        <end position="174"/>
    </location>
    <ligand>
        <name>GTP</name>
        <dbReference type="ChEBI" id="CHEBI:37565"/>
    </ligand>
</feature>
<dbReference type="PROSITE" id="PS51883">
    <property type="entry name" value="OBG"/>
    <property type="match status" value="1"/>
</dbReference>
<dbReference type="NCBIfam" id="NF008956">
    <property type="entry name" value="PRK12299.1"/>
    <property type="match status" value="1"/>
</dbReference>
<feature type="binding site" evidence="9">
    <location>
        <position position="194"/>
    </location>
    <ligand>
        <name>Mg(2+)</name>
        <dbReference type="ChEBI" id="CHEBI:18420"/>
    </ligand>
</feature>
<feature type="binding site" evidence="9">
    <location>
        <begin position="284"/>
        <end position="287"/>
    </location>
    <ligand>
        <name>GTP</name>
        <dbReference type="ChEBI" id="CHEBI:37565"/>
    </ligand>
</feature>
<evidence type="ECO:0000313" key="16">
    <source>
        <dbReference type="Proteomes" id="UP000594771"/>
    </source>
</evidence>
<evidence type="ECO:0000256" key="9">
    <source>
        <dbReference type="HAMAP-Rule" id="MF_01454"/>
    </source>
</evidence>
<keyword evidence="5 9" id="KW-0547">Nucleotide-binding</keyword>
<dbReference type="InterPro" id="IPR036726">
    <property type="entry name" value="GTP1_OBG_dom_sf"/>
</dbReference>
<evidence type="ECO:0000259" key="12">
    <source>
        <dbReference type="PROSITE" id="PS51881"/>
    </source>
</evidence>
<evidence type="ECO:0000259" key="11">
    <source>
        <dbReference type="PROSITE" id="PS51710"/>
    </source>
</evidence>
<dbReference type="SUPFAM" id="SSF102741">
    <property type="entry name" value="Obg GTP-binding protein C-terminal domain"/>
    <property type="match status" value="1"/>
</dbReference>
<dbReference type="InterPro" id="IPR006073">
    <property type="entry name" value="GTP-bd"/>
</dbReference>
<keyword evidence="17" id="KW-1185">Reference proteome</keyword>
<dbReference type="Proteomes" id="UP000594771">
    <property type="component" value="Chromosome"/>
</dbReference>
<comment type="subcellular location">
    <subcellularLocation>
        <location evidence="9">Cytoplasm</location>
    </subcellularLocation>
</comment>
<protein>
    <recommendedName>
        <fullName evidence="9">GTPase Obg</fullName>
        <ecNumber evidence="9">3.6.5.-</ecNumber>
    </recommendedName>
    <alternativeName>
        <fullName evidence="9">GTP-binding protein Obg</fullName>
    </alternativeName>
</protein>
<dbReference type="Gene3D" id="3.30.300.350">
    <property type="entry name" value="GTP-binding protein OBG, C-terminal domain"/>
    <property type="match status" value="1"/>
</dbReference>